<keyword evidence="2 5" id="KW-0731">Sigma factor</keyword>
<dbReference type="EMBL" id="JAPNTZ010000001">
    <property type="protein sequence ID" value="MCY1136483.1"/>
    <property type="molecule type" value="Genomic_DNA"/>
</dbReference>
<feature type="region of interest" description="Disordered" evidence="6">
    <location>
        <begin position="347"/>
        <end position="391"/>
    </location>
</feature>
<evidence type="ECO:0000256" key="5">
    <source>
        <dbReference type="RuleBase" id="RU000716"/>
    </source>
</evidence>
<dbReference type="InterPro" id="IPR036195">
    <property type="entry name" value="AbfB_ABD_sf"/>
</dbReference>
<keyword evidence="4 5" id="KW-0804">Transcription</keyword>
<dbReference type="InterPro" id="IPR007934">
    <property type="entry name" value="AbfB_ABD"/>
</dbReference>
<protein>
    <recommendedName>
        <fullName evidence="5">RNA polymerase sigma factor</fullName>
    </recommendedName>
</protein>
<dbReference type="Gene3D" id="2.80.10.50">
    <property type="match status" value="1"/>
</dbReference>
<evidence type="ECO:0000259" key="8">
    <source>
        <dbReference type="Pfam" id="PF05270"/>
    </source>
</evidence>
<dbReference type="Pfam" id="PF05270">
    <property type="entry name" value="AbfB"/>
    <property type="match status" value="1"/>
</dbReference>
<evidence type="ECO:0000259" key="7">
    <source>
        <dbReference type="Pfam" id="PF04542"/>
    </source>
</evidence>
<dbReference type="InterPro" id="IPR013325">
    <property type="entry name" value="RNA_pol_sigma_r2"/>
</dbReference>
<evidence type="ECO:0000256" key="4">
    <source>
        <dbReference type="ARBA" id="ARBA00023163"/>
    </source>
</evidence>
<dbReference type="NCBIfam" id="TIGR02937">
    <property type="entry name" value="sigma70-ECF"/>
    <property type="match status" value="1"/>
</dbReference>
<proteinExistence type="inferred from homology"/>
<dbReference type="InterPro" id="IPR007627">
    <property type="entry name" value="RNA_pol_sigma70_r2"/>
</dbReference>
<dbReference type="PROSITE" id="PS01063">
    <property type="entry name" value="SIGMA70_ECF"/>
    <property type="match status" value="1"/>
</dbReference>
<comment type="similarity">
    <text evidence="5">Belongs to the sigma-70 factor family. ECF subfamily.</text>
</comment>
<keyword evidence="10" id="KW-1185">Reference proteome</keyword>
<comment type="caution">
    <text evidence="9">The sequence shown here is derived from an EMBL/GenBank/DDBJ whole genome shotgun (WGS) entry which is preliminary data.</text>
</comment>
<evidence type="ECO:0000313" key="9">
    <source>
        <dbReference type="EMBL" id="MCY1136483.1"/>
    </source>
</evidence>
<evidence type="ECO:0000313" key="10">
    <source>
        <dbReference type="Proteomes" id="UP001151002"/>
    </source>
</evidence>
<feature type="domain" description="RNA polymerase sigma-70 region 2" evidence="7">
    <location>
        <begin position="49"/>
        <end position="113"/>
    </location>
</feature>
<dbReference type="Proteomes" id="UP001151002">
    <property type="component" value="Unassembled WGS sequence"/>
</dbReference>
<feature type="region of interest" description="Disordered" evidence="6">
    <location>
        <begin position="1"/>
        <end position="30"/>
    </location>
</feature>
<evidence type="ECO:0000256" key="1">
    <source>
        <dbReference type="ARBA" id="ARBA00023015"/>
    </source>
</evidence>
<name>A0ABT4AT06_9ACTN</name>
<dbReference type="RefSeq" id="WP_267560215.1">
    <property type="nucleotide sequence ID" value="NZ_JAPNTZ010000001.1"/>
</dbReference>
<keyword evidence="3 5" id="KW-0238">DNA-binding</keyword>
<gene>
    <name evidence="9" type="ORF">OWR29_00620</name>
</gene>
<accession>A0ABT4AT06</accession>
<feature type="compositionally biased region" description="Low complexity" evidence="6">
    <location>
        <begin position="372"/>
        <end position="391"/>
    </location>
</feature>
<dbReference type="PANTHER" id="PTHR43133:SF8">
    <property type="entry name" value="RNA POLYMERASE SIGMA FACTOR HI_1459-RELATED"/>
    <property type="match status" value="1"/>
</dbReference>
<evidence type="ECO:0000256" key="3">
    <source>
        <dbReference type="ARBA" id="ARBA00023125"/>
    </source>
</evidence>
<dbReference type="PANTHER" id="PTHR43133">
    <property type="entry name" value="RNA POLYMERASE ECF-TYPE SIGMA FACTO"/>
    <property type="match status" value="1"/>
</dbReference>
<feature type="domain" description="Alpha-L-arabinofuranosidase B arabinose-binding" evidence="8">
    <location>
        <begin position="430"/>
        <end position="523"/>
    </location>
</feature>
<feature type="compositionally biased region" description="Gly residues" evidence="6">
    <location>
        <begin position="1"/>
        <end position="13"/>
    </location>
</feature>
<dbReference type="SUPFAM" id="SSF110221">
    <property type="entry name" value="AbfB domain"/>
    <property type="match status" value="1"/>
</dbReference>
<dbReference type="InterPro" id="IPR014284">
    <property type="entry name" value="RNA_pol_sigma-70_dom"/>
</dbReference>
<evidence type="ECO:0000256" key="2">
    <source>
        <dbReference type="ARBA" id="ARBA00023082"/>
    </source>
</evidence>
<dbReference type="InterPro" id="IPR000838">
    <property type="entry name" value="RNA_pol_sigma70_ECF_CS"/>
</dbReference>
<organism evidence="9 10">
    <name type="scientific">Paractinoplanes pyxinae</name>
    <dbReference type="NCBI Taxonomy" id="2997416"/>
    <lineage>
        <taxon>Bacteria</taxon>
        <taxon>Bacillati</taxon>
        <taxon>Actinomycetota</taxon>
        <taxon>Actinomycetes</taxon>
        <taxon>Micromonosporales</taxon>
        <taxon>Micromonosporaceae</taxon>
        <taxon>Paractinoplanes</taxon>
    </lineage>
</organism>
<sequence length="527" mass="55720">MALHSGGAGGHAGMEGARRGDGVTENDETNPIGLVTAARDGDRDAADALIAAHLPLLYRVVGRALDGHADVDDVVQETVLRAYRDLPTLRTPASFRSWLVAIANHQISTRLRSWRQDQDRTVPLDDAGRVPDPEAEFADLTLLRMGLSDQRRQVVAATAWLDPDDREPAALWWREVAGELTRAEVVAALGLRSAHARVRLRRMRNQLDLSRFVVAALEQSPRCPQLDELARDWDGTPGPRRRKRFARHVRDCRVCGAARSGFVPLERLVLGASLVPLPAAAGGLAAGAVSGVAAGAGAAGGAGAGVAAGSGWFGPVIGVKVAAAVLAGATISGSVYLALPDPSGTPQGVTSVAPPAVAEPSEEVTPPRRTRPPATTSPVTPSRPAATPSATGLVPAGPVVLHPAADPGVVIVLDGEQMVEGTGAEGIVVTAQPGIADQKCLSLRSADGRYVRHASFRIVLNTEEDRDLYRRDATFCPERGAEAGTVRFRSSNYPDRLVRILDGRLRLDPEEKTAAYVQQSTFRLTTA</sequence>
<reference evidence="9" key="1">
    <citation type="submission" date="2022-11" db="EMBL/GenBank/DDBJ databases">
        <authorList>
            <person name="Somphong A."/>
            <person name="Phongsopitanun W."/>
        </authorList>
    </citation>
    <scope>NUCLEOTIDE SEQUENCE</scope>
    <source>
        <strain evidence="9">Pm04-4</strain>
    </source>
</reference>
<dbReference type="Gene3D" id="1.10.1740.10">
    <property type="match status" value="1"/>
</dbReference>
<dbReference type="InterPro" id="IPR039425">
    <property type="entry name" value="RNA_pol_sigma-70-like"/>
</dbReference>
<keyword evidence="1 5" id="KW-0805">Transcription regulation</keyword>
<evidence type="ECO:0000256" key="6">
    <source>
        <dbReference type="SAM" id="MobiDB-lite"/>
    </source>
</evidence>
<dbReference type="Pfam" id="PF04542">
    <property type="entry name" value="Sigma70_r2"/>
    <property type="match status" value="1"/>
</dbReference>
<dbReference type="SUPFAM" id="SSF88946">
    <property type="entry name" value="Sigma2 domain of RNA polymerase sigma factors"/>
    <property type="match status" value="1"/>
</dbReference>